<reference evidence="3" key="1">
    <citation type="submission" date="2005-09" db="EMBL/GenBank/DDBJ databases">
        <authorList>
            <person name="Mural R.J."/>
            <person name="Li P.W."/>
            <person name="Adams M.D."/>
            <person name="Amanatides P.G."/>
            <person name="Baden-Tillson H."/>
            <person name="Barnstead M."/>
            <person name="Chin S.H."/>
            <person name="Dew I."/>
            <person name="Evans C.A."/>
            <person name="Ferriera S."/>
            <person name="Flanigan M."/>
            <person name="Fosler C."/>
            <person name="Glodek A."/>
            <person name="Gu Z."/>
            <person name="Holt R.A."/>
            <person name="Jennings D."/>
            <person name="Kraft C.L."/>
            <person name="Lu F."/>
            <person name="Nguyen T."/>
            <person name="Nusskern D.R."/>
            <person name="Pfannkoch C.M."/>
            <person name="Sitter C."/>
            <person name="Sutton G.G."/>
            <person name="Venter J.C."/>
            <person name="Wang Z."/>
            <person name="Woodage T."/>
            <person name="Zheng X.H."/>
            <person name="Zhong F."/>
        </authorList>
    </citation>
    <scope>NUCLEOTIDE SEQUENCE [LARGE SCALE GENOMIC DNA]</scope>
    <source>
        <strain>BN</strain>
        <strain evidence="3">Sprague-Dawley</strain>
    </source>
</reference>
<dbReference type="Proteomes" id="UP000234681">
    <property type="component" value="Chromosome 6"/>
</dbReference>
<dbReference type="AlphaFoldDB" id="A6JDI6"/>
<feature type="compositionally biased region" description="Low complexity" evidence="1">
    <location>
        <begin position="51"/>
        <end position="66"/>
    </location>
</feature>
<gene>
    <name evidence="2" type="ORF">rCG_20859</name>
</gene>
<accession>A6JDI6</accession>
<feature type="compositionally biased region" description="Pro residues" evidence="1">
    <location>
        <begin position="25"/>
        <end position="37"/>
    </location>
</feature>
<evidence type="ECO:0000256" key="1">
    <source>
        <dbReference type="SAM" id="MobiDB-lite"/>
    </source>
</evidence>
<name>A6JDI6_RAT</name>
<evidence type="ECO:0000313" key="3">
    <source>
        <dbReference type="Proteomes" id="UP000234681"/>
    </source>
</evidence>
<organism evidence="2 3">
    <name type="scientific">Rattus norvegicus</name>
    <name type="common">Rat</name>
    <dbReference type="NCBI Taxonomy" id="10116"/>
    <lineage>
        <taxon>Eukaryota</taxon>
        <taxon>Metazoa</taxon>
        <taxon>Chordata</taxon>
        <taxon>Craniata</taxon>
        <taxon>Vertebrata</taxon>
        <taxon>Euteleostomi</taxon>
        <taxon>Mammalia</taxon>
        <taxon>Eutheria</taxon>
        <taxon>Euarchontoglires</taxon>
        <taxon>Glires</taxon>
        <taxon>Rodentia</taxon>
        <taxon>Myomorpha</taxon>
        <taxon>Muroidea</taxon>
        <taxon>Muridae</taxon>
        <taxon>Murinae</taxon>
        <taxon>Rattus</taxon>
    </lineage>
</organism>
<proteinExistence type="predicted"/>
<evidence type="ECO:0000313" key="2">
    <source>
        <dbReference type="EMBL" id="EDL81380.1"/>
    </source>
</evidence>
<dbReference type="EMBL" id="CH473982">
    <property type="protein sequence ID" value="EDL81380.1"/>
    <property type="molecule type" value="Genomic_DNA"/>
</dbReference>
<sequence length="88" mass="9149">MAMGQSWSLLPTLSYLAAPARPWSLSPPTPTPQPSGPESPAKTRDPWPWPESRSCSSGRSCELSSGTGVQGVFRESCGGGTAGELAES</sequence>
<feature type="region of interest" description="Disordered" evidence="1">
    <location>
        <begin position="20"/>
        <end position="88"/>
    </location>
</feature>
<protein>
    <submittedName>
        <fullName evidence="2">RCG20859</fullName>
    </submittedName>
</protein>